<keyword evidence="5" id="KW-1185">Reference proteome</keyword>
<evidence type="ECO:0000256" key="1">
    <source>
        <dbReference type="ARBA" id="ARBA00022723"/>
    </source>
</evidence>
<dbReference type="InterPro" id="IPR011992">
    <property type="entry name" value="EF-hand-dom_pair"/>
</dbReference>
<protein>
    <recommendedName>
        <fullName evidence="3">EF-hand domain-containing protein</fullName>
    </recommendedName>
</protein>
<evidence type="ECO:0000256" key="2">
    <source>
        <dbReference type="ARBA" id="ARBA00022837"/>
    </source>
</evidence>
<organism evidence="4 5">
    <name type="scientific">Cirrhinus mrigala</name>
    <name type="common">Mrigala</name>
    <dbReference type="NCBI Taxonomy" id="683832"/>
    <lineage>
        <taxon>Eukaryota</taxon>
        <taxon>Metazoa</taxon>
        <taxon>Chordata</taxon>
        <taxon>Craniata</taxon>
        <taxon>Vertebrata</taxon>
        <taxon>Euteleostomi</taxon>
        <taxon>Actinopterygii</taxon>
        <taxon>Neopterygii</taxon>
        <taxon>Teleostei</taxon>
        <taxon>Ostariophysi</taxon>
        <taxon>Cypriniformes</taxon>
        <taxon>Cyprinidae</taxon>
        <taxon>Labeoninae</taxon>
        <taxon>Labeonini</taxon>
        <taxon>Cirrhinus</taxon>
    </lineage>
</organism>
<evidence type="ECO:0000313" key="5">
    <source>
        <dbReference type="Proteomes" id="UP001529510"/>
    </source>
</evidence>
<dbReference type="EMBL" id="JAMKFB020000005">
    <property type="protein sequence ID" value="KAL0192787.1"/>
    <property type="molecule type" value="Genomic_DNA"/>
</dbReference>
<keyword evidence="1" id="KW-0479">Metal-binding</keyword>
<dbReference type="InterPro" id="IPR018247">
    <property type="entry name" value="EF_Hand_1_Ca_BS"/>
</dbReference>
<dbReference type="Proteomes" id="UP001529510">
    <property type="component" value="Unassembled WGS sequence"/>
</dbReference>
<dbReference type="GO" id="GO:0046872">
    <property type="term" value="F:metal ion binding"/>
    <property type="evidence" value="ECO:0007669"/>
    <property type="project" value="UniProtKB-KW"/>
</dbReference>
<dbReference type="Gene3D" id="1.10.238.10">
    <property type="entry name" value="EF-hand"/>
    <property type="match status" value="1"/>
</dbReference>
<evidence type="ECO:0000313" key="4">
    <source>
        <dbReference type="EMBL" id="KAL0192787.1"/>
    </source>
</evidence>
<accession>A0ABD0R2Q5</accession>
<feature type="non-terminal residue" evidence="4">
    <location>
        <position position="61"/>
    </location>
</feature>
<sequence>FITFEDFRQTLKLLSAYLKMEISDEVINELVISTDTNNDGSIDIDEFMEAFRLVDKSRLER</sequence>
<dbReference type="AlphaFoldDB" id="A0ABD0R2Q5"/>
<proteinExistence type="predicted"/>
<reference evidence="4 5" key="1">
    <citation type="submission" date="2024-05" db="EMBL/GenBank/DDBJ databases">
        <title>Genome sequencing and assembly of Indian major carp, Cirrhinus mrigala (Hamilton, 1822).</title>
        <authorList>
            <person name="Mohindra V."/>
            <person name="Chowdhury L.M."/>
            <person name="Lal K."/>
            <person name="Jena J.K."/>
        </authorList>
    </citation>
    <scope>NUCLEOTIDE SEQUENCE [LARGE SCALE GENOMIC DNA]</scope>
    <source>
        <strain evidence="4">CM1030</strain>
        <tissue evidence="4">Blood</tissue>
    </source>
</reference>
<dbReference type="Pfam" id="PF13499">
    <property type="entry name" value="EF-hand_7"/>
    <property type="match status" value="1"/>
</dbReference>
<dbReference type="PROSITE" id="PS00018">
    <property type="entry name" value="EF_HAND_1"/>
    <property type="match status" value="1"/>
</dbReference>
<evidence type="ECO:0000259" key="3">
    <source>
        <dbReference type="PROSITE" id="PS50222"/>
    </source>
</evidence>
<dbReference type="InterPro" id="IPR002048">
    <property type="entry name" value="EF_hand_dom"/>
</dbReference>
<gene>
    <name evidence="4" type="ORF">M9458_011083</name>
</gene>
<feature type="non-terminal residue" evidence="4">
    <location>
        <position position="1"/>
    </location>
</feature>
<keyword evidence="2" id="KW-0106">Calcium</keyword>
<dbReference type="SUPFAM" id="SSF47473">
    <property type="entry name" value="EF-hand"/>
    <property type="match status" value="1"/>
</dbReference>
<dbReference type="PROSITE" id="PS50222">
    <property type="entry name" value="EF_HAND_2"/>
    <property type="match status" value="1"/>
</dbReference>
<comment type="caution">
    <text evidence="4">The sequence shown here is derived from an EMBL/GenBank/DDBJ whole genome shotgun (WGS) entry which is preliminary data.</text>
</comment>
<name>A0ABD0R2Q5_CIRMR</name>
<feature type="domain" description="EF-hand" evidence="3">
    <location>
        <begin position="22"/>
        <end position="57"/>
    </location>
</feature>